<feature type="compositionally biased region" description="Low complexity" evidence="1">
    <location>
        <begin position="353"/>
        <end position="364"/>
    </location>
</feature>
<proteinExistence type="predicted"/>
<evidence type="ECO:0000256" key="1">
    <source>
        <dbReference type="SAM" id="MobiDB-lite"/>
    </source>
</evidence>
<dbReference type="PANTHER" id="PTHR28027">
    <property type="entry name" value="TRANSCRIPTIONAL REGULATOR MIT1"/>
    <property type="match status" value="1"/>
</dbReference>
<feature type="region of interest" description="Disordered" evidence="1">
    <location>
        <begin position="323"/>
        <end position="373"/>
    </location>
</feature>
<dbReference type="InterPro" id="IPR018608">
    <property type="entry name" value="Gti1/Pac2"/>
</dbReference>
<dbReference type="OMA" id="IANSHIH"/>
<sequence>MSVVETFHGYIETTQDSLLVFEACRRCLLPRASRRLQEKERQLVRSGSVFVFDEKESGIKRWTDGLVWSPSRILGNFLIYRELEKRQQKRKRSSVVIHEDEVTNGDETIANSHIHNNGGTGGGPMRPARRRSSSSSTQDDAMRNHRQLMGSLSEAYDSKTDGLIKKTMSVVVNNMSLHLVSYYHPDDVVNRRLRTPSSVPELANLEISPDLLIRQNFRIPPMVEPDNMFYSSPGTASYDPRLQTLQPRREHMHPLPHQHQDQQGYRSDVDPSVAAAAAAAVSFHPSPHSQYPTQPFRAYHPDPHTPVPTMQYVPYSTSTESSIVSTSAPVTQSATGLIDTQPHPHAQIPPPASSASSAPSAAPPSHHEVSHQRGNRITSLLADNQQSGHHHGDNALQQQGHHHHHHQRQQQQQQHGRDVDGFDKGVLWM</sequence>
<dbReference type="AlphaFoldDB" id="A0A1X2HQ41"/>
<comment type="caution">
    <text evidence="2">The sequence shown here is derived from an EMBL/GenBank/DDBJ whole genome shotgun (WGS) entry which is preliminary data.</text>
</comment>
<dbReference type="InParanoid" id="A0A1X2HQ41"/>
<feature type="region of interest" description="Disordered" evidence="1">
    <location>
        <begin position="107"/>
        <end position="142"/>
    </location>
</feature>
<organism evidence="2 3">
    <name type="scientific">Syncephalastrum racemosum</name>
    <name type="common">Filamentous fungus</name>
    <dbReference type="NCBI Taxonomy" id="13706"/>
    <lineage>
        <taxon>Eukaryota</taxon>
        <taxon>Fungi</taxon>
        <taxon>Fungi incertae sedis</taxon>
        <taxon>Mucoromycota</taxon>
        <taxon>Mucoromycotina</taxon>
        <taxon>Mucoromycetes</taxon>
        <taxon>Mucorales</taxon>
        <taxon>Syncephalastraceae</taxon>
        <taxon>Syncephalastrum</taxon>
    </lineage>
</organism>
<protein>
    <submittedName>
        <fullName evidence="2">Gti1/Pac2 family-domain-containing protein</fullName>
    </submittedName>
</protein>
<dbReference type="GO" id="GO:0003677">
    <property type="term" value="F:DNA binding"/>
    <property type="evidence" value="ECO:0007669"/>
    <property type="project" value="TreeGrafter"/>
</dbReference>
<feature type="compositionally biased region" description="Polar residues" evidence="1">
    <location>
        <begin position="107"/>
        <end position="117"/>
    </location>
</feature>
<dbReference type="Proteomes" id="UP000242180">
    <property type="component" value="Unassembled WGS sequence"/>
</dbReference>
<evidence type="ECO:0000313" key="3">
    <source>
        <dbReference type="Proteomes" id="UP000242180"/>
    </source>
</evidence>
<dbReference type="OrthoDB" id="5572844at2759"/>
<dbReference type="PANTHER" id="PTHR28027:SF2">
    <property type="entry name" value="TRANSCRIPTIONAL REGULATOR MIT1"/>
    <property type="match status" value="1"/>
</dbReference>
<evidence type="ECO:0000313" key="2">
    <source>
        <dbReference type="EMBL" id="ORZ01412.1"/>
    </source>
</evidence>
<dbReference type="Pfam" id="PF09729">
    <property type="entry name" value="Gti1_Pac2"/>
    <property type="match status" value="1"/>
</dbReference>
<gene>
    <name evidence="2" type="ORF">BCR43DRAFT_453921</name>
</gene>
<accession>A0A1X2HQ41</accession>
<name>A0A1X2HQ41_SYNRA</name>
<dbReference type="EMBL" id="MCGN01000002">
    <property type="protein sequence ID" value="ORZ01412.1"/>
    <property type="molecule type" value="Genomic_DNA"/>
</dbReference>
<keyword evidence="3" id="KW-1185">Reference proteome</keyword>
<feature type="region of interest" description="Disordered" evidence="1">
    <location>
        <begin position="385"/>
        <end position="429"/>
    </location>
</feature>
<reference evidence="2 3" key="1">
    <citation type="submission" date="2016-07" db="EMBL/GenBank/DDBJ databases">
        <title>Pervasive Adenine N6-methylation of Active Genes in Fungi.</title>
        <authorList>
            <consortium name="DOE Joint Genome Institute"/>
            <person name="Mondo S.J."/>
            <person name="Dannebaum R.O."/>
            <person name="Kuo R.C."/>
            <person name="Labutti K."/>
            <person name="Haridas S."/>
            <person name="Kuo A."/>
            <person name="Salamov A."/>
            <person name="Ahrendt S.R."/>
            <person name="Lipzen A."/>
            <person name="Sullivan W."/>
            <person name="Andreopoulos W.B."/>
            <person name="Clum A."/>
            <person name="Lindquist E."/>
            <person name="Daum C."/>
            <person name="Ramamoorthy G.K."/>
            <person name="Gryganskyi A."/>
            <person name="Culley D."/>
            <person name="Magnuson J.K."/>
            <person name="James T.Y."/>
            <person name="O'Malley M.A."/>
            <person name="Stajich J.E."/>
            <person name="Spatafora J.W."/>
            <person name="Visel A."/>
            <person name="Grigoriev I.V."/>
        </authorList>
    </citation>
    <scope>NUCLEOTIDE SEQUENCE [LARGE SCALE GENOMIC DNA]</scope>
    <source>
        <strain evidence="2 3">NRRL 2496</strain>
    </source>
</reference>